<sequence length="77" mass="9223">MKEKLRFRQISKLRITETEKYQKEVQKDTSKSIENEEKGQQYIELPIYDISFEQILLPSKFESLNTEVKEIALKQIT</sequence>
<dbReference type="EMBL" id="BFAX01000003">
    <property type="protein sequence ID" value="GBF36559.1"/>
    <property type="molecule type" value="Genomic_DNA"/>
</dbReference>
<proteinExistence type="predicted"/>
<reference evidence="1 2" key="1">
    <citation type="journal article" date="2019" name="Int. J. Syst. Evol. Microbiol.">
        <title>Methanofervidicoccus abyssi gen. nov., sp. nov., a hydrogenotrophic methanogen, isolated from a hydrothermal vent chimney in the Mid-Cayman Spreading Center, the Caribbean Sea.</title>
        <authorList>
            <person name="Sakai S."/>
            <person name="Takaki Y."/>
            <person name="Miyazaki M."/>
            <person name="Ogawara M."/>
            <person name="Yanagawa K."/>
            <person name="Miyazaki J."/>
            <person name="Takai K."/>
        </authorList>
    </citation>
    <scope>NUCLEOTIDE SEQUENCE [LARGE SCALE GENOMIC DNA]</scope>
    <source>
        <strain evidence="1 2">HHB</strain>
    </source>
</reference>
<dbReference type="RefSeq" id="WP_131007325.1">
    <property type="nucleotide sequence ID" value="NZ_BFAX01000003.1"/>
</dbReference>
<protein>
    <submittedName>
        <fullName evidence="1">Uncharacterized protein</fullName>
    </submittedName>
</protein>
<name>A0A401HQN9_9EURY</name>
<accession>A0A401HQN9</accession>
<dbReference type="AlphaFoldDB" id="A0A401HQN9"/>
<keyword evidence="2" id="KW-1185">Reference proteome</keyword>
<evidence type="ECO:0000313" key="2">
    <source>
        <dbReference type="Proteomes" id="UP000290527"/>
    </source>
</evidence>
<dbReference type="Proteomes" id="UP000290527">
    <property type="component" value="Unassembled WGS sequence"/>
</dbReference>
<comment type="caution">
    <text evidence="1">The sequence shown here is derived from an EMBL/GenBank/DDBJ whole genome shotgun (WGS) entry which is preliminary data.</text>
</comment>
<organism evidence="1 2">
    <name type="scientific">Methanofervidicoccus abyssi</name>
    <dbReference type="NCBI Taxonomy" id="2082189"/>
    <lineage>
        <taxon>Archaea</taxon>
        <taxon>Methanobacteriati</taxon>
        <taxon>Methanobacteriota</taxon>
        <taxon>Methanomada group</taxon>
        <taxon>Methanococci</taxon>
        <taxon>Methanococcales</taxon>
        <taxon>Methanofervidicoccus</taxon>
    </lineage>
</organism>
<gene>
    <name evidence="1" type="ORF">MHHB_P0789</name>
</gene>
<evidence type="ECO:0000313" key="1">
    <source>
        <dbReference type="EMBL" id="GBF36559.1"/>
    </source>
</evidence>